<evidence type="ECO:0000256" key="1">
    <source>
        <dbReference type="SAM" id="Phobius"/>
    </source>
</evidence>
<accession>A0A7H0GTA0</accession>
<proteinExistence type="predicted"/>
<keyword evidence="3" id="KW-1185">Reference proteome</keyword>
<keyword evidence="1" id="KW-0812">Transmembrane</keyword>
<name>A0A7H0GTA0_9BACT</name>
<dbReference type="Proteomes" id="UP000516093">
    <property type="component" value="Chromosome"/>
</dbReference>
<evidence type="ECO:0000313" key="3">
    <source>
        <dbReference type="Proteomes" id="UP000516093"/>
    </source>
</evidence>
<keyword evidence="1" id="KW-0472">Membrane</keyword>
<sequence length="56" mass="5848">MNQSTQRFANKAMTDSSAGWMIATILGGFFTSSFPSPSANLGSGQCSSMKLGVAIR</sequence>
<organism evidence="2 3">
    <name type="scientific">Hymenobacter qilianensis</name>
    <dbReference type="NCBI Taxonomy" id="1385715"/>
    <lineage>
        <taxon>Bacteria</taxon>
        <taxon>Pseudomonadati</taxon>
        <taxon>Bacteroidota</taxon>
        <taxon>Cytophagia</taxon>
        <taxon>Cytophagales</taxon>
        <taxon>Hymenobacteraceae</taxon>
        <taxon>Hymenobacter</taxon>
    </lineage>
</organism>
<keyword evidence="1" id="KW-1133">Transmembrane helix</keyword>
<dbReference type="KEGG" id="hqi:H9L05_16120"/>
<reference evidence="2 3" key="1">
    <citation type="submission" date="2020-08" db="EMBL/GenBank/DDBJ databases">
        <title>Genome sequence of Hymenobacter qilianensis JCM 19763T.</title>
        <authorList>
            <person name="Hyun D.-W."/>
            <person name="Bae J.-W."/>
        </authorList>
    </citation>
    <scope>NUCLEOTIDE SEQUENCE [LARGE SCALE GENOMIC DNA]</scope>
    <source>
        <strain evidence="2 3">JCM 19763</strain>
    </source>
</reference>
<evidence type="ECO:0000313" key="2">
    <source>
        <dbReference type="EMBL" id="QNP51516.1"/>
    </source>
</evidence>
<dbReference type="EMBL" id="CP060784">
    <property type="protein sequence ID" value="QNP51516.1"/>
    <property type="molecule type" value="Genomic_DNA"/>
</dbReference>
<protein>
    <submittedName>
        <fullName evidence="2">Uncharacterized protein</fullName>
    </submittedName>
</protein>
<dbReference type="AlphaFoldDB" id="A0A7H0GTA0"/>
<dbReference type="RefSeq" id="WP_187731798.1">
    <property type="nucleotide sequence ID" value="NZ_BMFN01000003.1"/>
</dbReference>
<feature type="transmembrane region" description="Helical" evidence="1">
    <location>
        <begin position="12"/>
        <end position="31"/>
    </location>
</feature>
<gene>
    <name evidence="2" type="ORF">H9L05_16120</name>
</gene>